<reference evidence="16" key="1">
    <citation type="submission" date="2023-03" db="EMBL/GenBank/DDBJ databases">
        <authorList>
            <person name="Julca I."/>
        </authorList>
    </citation>
    <scope>NUCLEOTIDE SEQUENCE</scope>
</reference>
<evidence type="ECO:0000256" key="4">
    <source>
        <dbReference type="ARBA" id="ARBA00022660"/>
    </source>
</evidence>
<evidence type="ECO:0000256" key="10">
    <source>
        <dbReference type="ARBA" id="ARBA00044364"/>
    </source>
</evidence>
<evidence type="ECO:0000256" key="13">
    <source>
        <dbReference type="SAM" id="MobiDB-lite"/>
    </source>
</evidence>
<proteinExistence type="inferred from homology"/>
<dbReference type="PANTHER" id="PTHR15336:SF0">
    <property type="entry name" value="CYTOCHROME B-C1 COMPLEX SUBUNIT 6, MITOCHONDRIAL"/>
    <property type="match status" value="1"/>
</dbReference>
<feature type="coiled-coil region" evidence="12">
    <location>
        <begin position="1056"/>
        <end position="1118"/>
    </location>
</feature>
<keyword evidence="4" id="KW-0679">Respiratory chain</keyword>
<comment type="similarity">
    <text evidence="2">Belongs to the UQCRH/QCR6 family.</text>
</comment>
<feature type="domain" description="Ubiquinol-cytochrome C reductase hinge" evidence="14">
    <location>
        <begin position="86"/>
        <end position="146"/>
    </location>
</feature>
<evidence type="ECO:0000256" key="5">
    <source>
        <dbReference type="ARBA" id="ARBA00022792"/>
    </source>
</evidence>
<evidence type="ECO:0000259" key="15">
    <source>
        <dbReference type="Pfam" id="PF04195"/>
    </source>
</evidence>
<feature type="domain" description="Transposase (putative) gypsy type" evidence="15">
    <location>
        <begin position="743"/>
        <end position="807"/>
    </location>
</feature>
<keyword evidence="5" id="KW-0999">Mitochondrion inner membrane</keyword>
<evidence type="ECO:0000256" key="1">
    <source>
        <dbReference type="ARBA" id="ARBA00004137"/>
    </source>
</evidence>
<evidence type="ECO:0000313" key="17">
    <source>
        <dbReference type="Proteomes" id="UP001161247"/>
    </source>
</evidence>
<keyword evidence="12" id="KW-0175">Coiled coil</keyword>
<dbReference type="AlphaFoldDB" id="A0AAV1DA83"/>
<feature type="coiled-coil region" evidence="12">
    <location>
        <begin position="466"/>
        <end position="525"/>
    </location>
</feature>
<dbReference type="EMBL" id="OX459121">
    <property type="protein sequence ID" value="CAI9103950.1"/>
    <property type="molecule type" value="Genomic_DNA"/>
</dbReference>
<evidence type="ECO:0000256" key="9">
    <source>
        <dbReference type="ARBA" id="ARBA00023157"/>
    </source>
</evidence>
<protein>
    <recommendedName>
        <fullName evidence="11">Complex III subunit VI</fullName>
    </recommendedName>
    <alternativeName>
        <fullName evidence="10">Mitochondrial hinge protein</fullName>
    </alternativeName>
</protein>
<dbReference type="SUPFAM" id="SSF81531">
    <property type="entry name" value="Non-heme 11 kDa protein of cytochrome bc1 complex (Ubiquinol-cytochrome c reductase)"/>
    <property type="match status" value="1"/>
</dbReference>
<dbReference type="GO" id="GO:0005743">
    <property type="term" value="C:mitochondrial inner membrane"/>
    <property type="evidence" value="ECO:0007669"/>
    <property type="project" value="UniProtKB-SubCell"/>
</dbReference>
<dbReference type="InterPro" id="IPR003422">
    <property type="entry name" value="Cyt_b-c1_6"/>
</dbReference>
<keyword evidence="7" id="KW-0496">Mitochondrion</keyword>
<dbReference type="InterPro" id="IPR007321">
    <property type="entry name" value="Transposase_28"/>
</dbReference>
<feature type="coiled-coil region" evidence="12">
    <location>
        <begin position="388"/>
        <end position="422"/>
    </location>
</feature>
<organism evidence="16 17">
    <name type="scientific">Oldenlandia corymbosa var. corymbosa</name>
    <dbReference type="NCBI Taxonomy" id="529605"/>
    <lineage>
        <taxon>Eukaryota</taxon>
        <taxon>Viridiplantae</taxon>
        <taxon>Streptophyta</taxon>
        <taxon>Embryophyta</taxon>
        <taxon>Tracheophyta</taxon>
        <taxon>Spermatophyta</taxon>
        <taxon>Magnoliopsida</taxon>
        <taxon>eudicotyledons</taxon>
        <taxon>Gunneridae</taxon>
        <taxon>Pentapetalae</taxon>
        <taxon>asterids</taxon>
        <taxon>lamiids</taxon>
        <taxon>Gentianales</taxon>
        <taxon>Rubiaceae</taxon>
        <taxon>Rubioideae</taxon>
        <taxon>Spermacoceae</taxon>
        <taxon>Hedyotis-Oldenlandia complex</taxon>
        <taxon>Oldenlandia</taxon>
    </lineage>
</organism>
<dbReference type="Proteomes" id="UP001161247">
    <property type="component" value="Chromosome 4"/>
</dbReference>
<sequence length="1265" mass="142046">MLCQLKSINPLHQYRETEGKRVFVSEIIYHFVLNDADAEMLSYDQILIFSIPTLLIAASQTQTTFVTASSSVLLSISTMSDEEPVDPKKELETVCKAKCVREWRAYEDCVLRIKDDDTGTKHCTGQSFDYWHCVDKCVAPKLFAKLNTGFGWYTFFPRRKFCELKLNLLTTDVNSSNKGWKQQFFLVRTDSLGLPLEWNYSKVSESAGDVKEPTSKSSLLPDVNKLLGHSISLAEINEEALDGVRAEHCGSSSGGSSSPNSDNMNLSQFIALKNATATAPRITGEKSPVHCPPSKMQGSRQHGLKTKKHGAASDLQNLNKKRRVSTPHQDVGTNVNKFMICADPPSMFCEGMESFTSLSMEELGRRGFTSFSECLLFVNEVYNCASCSEELQKQLIEVRALAEQSQQQLKDSEDKMKFLCDRSAADLVAKEKQLKEIQAVGEHSQRKLKDSEDKMKLLCDRSAADLRAKEKQLKEIQAVAEHSQRELKDSEDKMKLLCDHSAAHLRAKEELISVLEEENLRLKGERGQFLRLFIRNVFQSKGFLEFVAGLMVPAKAWGRHVALSDLSEIQEVPFELLHSMDPLAEEKFNQTFLTAIQSELMRLPVVEAVAAREEPMTLNDLKSLMVDHIFGADREPDRSAPKKRNLSFGHFPPTSKFTSSLFPDFPPKVTMSSPPPTSPVTIDPSDKPPPADMTSAEKFCSRVSKADALRIAKRFKIPEEFGIIAPDRNCRACNPPDGYAAVYEQQFRFGLRFPLFPLVSGILSHYEIPLAQLAPKAMLILAGFSILCSRRGAKPSVDLFRCFYELRRVPAVPNTSPAAVPNTSDDWYTAYPKRQFGEFKIKPLVSDRIIPTRGWRERFYLVRIEALGLSLVWNYSQISEPAWDAKEMASDPSILSDAKKLLGQSISSNEITDEALDLVIAEIWGSSSGGSSPDSDNMTPSQCVALKSDTATNLAQGRSSLLSVSGRSTEEGISSAAGKTKHSTASDIENPKKKAKISTPPQNVGAKENKFPLPMSCEGPESLTTLPIEELGRRSFTSLPECLRFVNEVFIRASRAEMLEKQLKEIQTGTEQSQRELKDSALASDLIGADLGAKEDRISILEEEVRRLKVEQSQFLQREKELIEFQALAEHFQHKLKGFELLYDRSAADLRAKEVHISILEEEVHRLKGEKGLFLQREKELKEMVEQLQRELKDSVLSRDRCAADLLSKEGRISVLEEEVDRLKGERGQFLQLEKDLKETQAVAERLQCQLEGSELSRGWPYYRR</sequence>
<evidence type="ECO:0000256" key="3">
    <source>
        <dbReference type="ARBA" id="ARBA00022448"/>
    </source>
</evidence>
<feature type="region of interest" description="Disordered" evidence="13">
    <location>
        <begin position="283"/>
        <end position="305"/>
    </location>
</feature>
<comment type="subcellular location">
    <subcellularLocation>
        <location evidence="1">Mitochondrion inner membrane</location>
        <topology evidence="1">Peripheral membrane protein</topology>
        <orientation evidence="1">Intermembrane side</orientation>
    </subcellularLocation>
</comment>
<accession>A0AAV1DA83</accession>
<dbReference type="Pfam" id="PF02320">
    <property type="entry name" value="UCR_hinge"/>
    <property type="match status" value="1"/>
</dbReference>
<name>A0AAV1DA83_OLDCO</name>
<evidence type="ECO:0000256" key="6">
    <source>
        <dbReference type="ARBA" id="ARBA00022982"/>
    </source>
</evidence>
<dbReference type="Pfam" id="PF04195">
    <property type="entry name" value="Transposase_28"/>
    <property type="match status" value="1"/>
</dbReference>
<evidence type="ECO:0000256" key="7">
    <source>
        <dbReference type="ARBA" id="ARBA00023128"/>
    </source>
</evidence>
<evidence type="ECO:0000259" key="14">
    <source>
        <dbReference type="Pfam" id="PF02320"/>
    </source>
</evidence>
<feature type="coiled-coil region" evidence="12">
    <location>
        <begin position="1150"/>
        <end position="1257"/>
    </location>
</feature>
<feature type="region of interest" description="Disordered" evidence="13">
    <location>
        <begin position="958"/>
        <end position="1018"/>
    </location>
</feature>
<evidence type="ECO:0000256" key="8">
    <source>
        <dbReference type="ARBA" id="ARBA00023136"/>
    </source>
</evidence>
<evidence type="ECO:0000256" key="11">
    <source>
        <dbReference type="ARBA" id="ARBA00076110"/>
    </source>
</evidence>
<evidence type="ECO:0000256" key="12">
    <source>
        <dbReference type="SAM" id="Coils"/>
    </source>
</evidence>
<dbReference type="FunFam" id="1.10.287.20:FF:000001">
    <property type="entry name" value="Cytochrome b-c1 complex subunit 6"/>
    <property type="match status" value="1"/>
</dbReference>
<keyword evidence="3" id="KW-0813">Transport</keyword>
<dbReference type="Gene3D" id="1.10.287.20">
    <property type="entry name" value="Ubiquinol-cytochrome C reductase hinge domain"/>
    <property type="match status" value="1"/>
</dbReference>
<keyword evidence="8" id="KW-0472">Membrane</keyword>
<feature type="region of interest" description="Disordered" evidence="13">
    <location>
        <begin position="662"/>
        <end position="695"/>
    </location>
</feature>
<keyword evidence="6" id="KW-0249">Electron transport</keyword>
<evidence type="ECO:0000256" key="2">
    <source>
        <dbReference type="ARBA" id="ARBA00006498"/>
    </source>
</evidence>
<feature type="compositionally biased region" description="Low complexity" evidence="13">
    <location>
        <begin position="958"/>
        <end position="967"/>
    </location>
</feature>
<gene>
    <name evidence="16" type="ORF">OLC1_LOCUS12987</name>
</gene>
<dbReference type="InterPro" id="IPR036811">
    <property type="entry name" value="Ubol_cytC_Rdtase_hinge_dom_sf"/>
</dbReference>
<dbReference type="InterPro" id="IPR023184">
    <property type="entry name" value="Ubol_cytC_Rdtase_hinge_dom"/>
</dbReference>
<dbReference type="GO" id="GO:0006122">
    <property type="term" value="P:mitochondrial electron transport, ubiquinol to cytochrome c"/>
    <property type="evidence" value="ECO:0007669"/>
    <property type="project" value="InterPro"/>
</dbReference>
<evidence type="ECO:0000313" key="16">
    <source>
        <dbReference type="EMBL" id="CAI9103950.1"/>
    </source>
</evidence>
<dbReference type="PANTHER" id="PTHR15336">
    <property type="entry name" value="UBIQUINOL-CYTOCHROME C REDUCTASE COMPLEX 7.8 KDA PROTEIN"/>
    <property type="match status" value="1"/>
</dbReference>
<keyword evidence="9" id="KW-1015">Disulfide bond</keyword>
<keyword evidence="17" id="KW-1185">Reference proteome</keyword>